<comment type="subcellular location">
    <subcellularLocation>
        <location evidence="1">Cytoplasm</location>
        <location evidence="1">Cytoskeleton</location>
    </subcellularLocation>
</comment>
<gene>
    <name evidence="16" type="ORF">EUX98_g250</name>
</gene>
<name>A0A4S4N7A7_9APHY</name>
<evidence type="ECO:0000259" key="15">
    <source>
        <dbReference type="PROSITE" id="PS50067"/>
    </source>
</evidence>
<feature type="compositionally biased region" description="Polar residues" evidence="14">
    <location>
        <begin position="1000"/>
        <end position="1013"/>
    </location>
</feature>
<reference evidence="16 17" key="1">
    <citation type="submission" date="2019-02" db="EMBL/GenBank/DDBJ databases">
        <title>Genome sequencing of the rare red list fungi Antrodiella citrinella (Flaviporus citrinellus).</title>
        <authorList>
            <person name="Buettner E."/>
            <person name="Kellner H."/>
        </authorList>
    </citation>
    <scope>NUCLEOTIDE SEQUENCE [LARGE SCALE GENOMIC DNA]</scope>
    <source>
        <strain evidence="16 17">DSM 108506</strain>
    </source>
</reference>
<feature type="region of interest" description="Disordered" evidence="14">
    <location>
        <begin position="1133"/>
        <end position="1152"/>
    </location>
</feature>
<dbReference type="OrthoDB" id="3176171at2759"/>
<dbReference type="GO" id="GO:0005524">
    <property type="term" value="F:ATP binding"/>
    <property type="evidence" value="ECO:0007669"/>
    <property type="project" value="UniProtKB-UniRule"/>
</dbReference>
<evidence type="ECO:0000256" key="13">
    <source>
        <dbReference type="PROSITE-ProRule" id="PRU00283"/>
    </source>
</evidence>
<evidence type="ECO:0000256" key="3">
    <source>
        <dbReference type="ARBA" id="ARBA00022618"/>
    </source>
</evidence>
<dbReference type="InterPro" id="IPR047149">
    <property type="entry name" value="KIF11-like"/>
</dbReference>
<dbReference type="GO" id="GO:0008017">
    <property type="term" value="F:microtubule binding"/>
    <property type="evidence" value="ECO:0007669"/>
    <property type="project" value="InterPro"/>
</dbReference>
<feature type="domain" description="Kinesin motor" evidence="15">
    <location>
        <begin position="72"/>
        <end position="433"/>
    </location>
</feature>
<dbReference type="GO" id="GO:0072686">
    <property type="term" value="C:mitotic spindle"/>
    <property type="evidence" value="ECO:0007669"/>
    <property type="project" value="TreeGrafter"/>
</dbReference>
<evidence type="ECO:0000256" key="11">
    <source>
        <dbReference type="ARBA" id="ARBA00023306"/>
    </source>
</evidence>
<dbReference type="Proteomes" id="UP000308730">
    <property type="component" value="Unassembled WGS sequence"/>
</dbReference>
<feature type="binding site" evidence="13">
    <location>
        <begin position="166"/>
        <end position="173"/>
    </location>
    <ligand>
        <name>ATP</name>
        <dbReference type="ChEBI" id="CHEBI:30616"/>
    </ligand>
</feature>
<comment type="similarity">
    <text evidence="12">Belongs to the TRAFAC class myosin-kinesin ATPase superfamily. Kinesin family. KIN-5/BimC subfamily.</text>
</comment>
<dbReference type="GO" id="GO:0007018">
    <property type="term" value="P:microtubule-based movement"/>
    <property type="evidence" value="ECO:0007669"/>
    <property type="project" value="InterPro"/>
</dbReference>
<evidence type="ECO:0000256" key="12">
    <source>
        <dbReference type="ARBA" id="ARBA00034704"/>
    </source>
</evidence>
<evidence type="ECO:0000256" key="4">
    <source>
        <dbReference type="ARBA" id="ARBA00022701"/>
    </source>
</evidence>
<dbReference type="CDD" id="cd01364">
    <property type="entry name" value="KISc_BimC_Eg5"/>
    <property type="match status" value="1"/>
</dbReference>
<comment type="caution">
    <text evidence="16">The sequence shown here is derived from an EMBL/GenBank/DDBJ whole genome shotgun (WGS) entry which is preliminary data.</text>
</comment>
<proteinExistence type="inferred from homology"/>
<keyword evidence="3" id="KW-0132">Cell division</keyword>
<feature type="region of interest" description="Disordered" evidence="14">
    <location>
        <begin position="1067"/>
        <end position="1115"/>
    </location>
</feature>
<dbReference type="PRINTS" id="PR00380">
    <property type="entry name" value="KINESINHEAVY"/>
</dbReference>
<feature type="region of interest" description="Disordered" evidence="14">
    <location>
        <begin position="1"/>
        <end position="44"/>
    </location>
</feature>
<evidence type="ECO:0000256" key="8">
    <source>
        <dbReference type="ARBA" id="ARBA00023054"/>
    </source>
</evidence>
<evidence type="ECO:0000256" key="2">
    <source>
        <dbReference type="ARBA" id="ARBA00022490"/>
    </source>
</evidence>
<dbReference type="FunFam" id="3.40.850.10:FF:000051">
    <property type="entry name" value="Kinesin-like protein bimC"/>
    <property type="match status" value="1"/>
</dbReference>
<keyword evidence="17" id="KW-1185">Reference proteome</keyword>
<evidence type="ECO:0000256" key="6">
    <source>
        <dbReference type="ARBA" id="ARBA00022776"/>
    </source>
</evidence>
<dbReference type="Gene3D" id="3.40.850.10">
    <property type="entry name" value="Kinesin motor domain"/>
    <property type="match status" value="1"/>
</dbReference>
<evidence type="ECO:0000313" key="16">
    <source>
        <dbReference type="EMBL" id="THH33841.1"/>
    </source>
</evidence>
<dbReference type="Pfam" id="PF00225">
    <property type="entry name" value="Kinesin"/>
    <property type="match status" value="1"/>
</dbReference>
<dbReference type="InterPro" id="IPR019821">
    <property type="entry name" value="Kinesin_motor_CS"/>
</dbReference>
<organism evidence="16 17">
    <name type="scientific">Antrodiella citrinella</name>
    <dbReference type="NCBI Taxonomy" id="2447956"/>
    <lineage>
        <taxon>Eukaryota</taxon>
        <taxon>Fungi</taxon>
        <taxon>Dikarya</taxon>
        <taxon>Basidiomycota</taxon>
        <taxon>Agaricomycotina</taxon>
        <taxon>Agaricomycetes</taxon>
        <taxon>Polyporales</taxon>
        <taxon>Steccherinaceae</taxon>
        <taxon>Antrodiella</taxon>
    </lineage>
</organism>
<feature type="compositionally biased region" description="Polar residues" evidence="14">
    <location>
        <begin position="1"/>
        <end position="10"/>
    </location>
</feature>
<dbReference type="PROSITE" id="PS00411">
    <property type="entry name" value="KINESIN_MOTOR_1"/>
    <property type="match status" value="1"/>
</dbReference>
<evidence type="ECO:0000256" key="1">
    <source>
        <dbReference type="ARBA" id="ARBA00004245"/>
    </source>
</evidence>
<keyword evidence="4" id="KW-0493">Microtubule</keyword>
<keyword evidence="9 13" id="KW-0505">Motor protein</keyword>
<keyword evidence="11" id="KW-0131">Cell cycle</keyword>
<keyword evidence="6" id="KW-0498">Mitosis</keyword>
<dbReference type="GO" id="GO:0005634">
    <property type="term" value="C:nucleus"/>
    <property type="evidence" value="ECO:0007669"/>
    <property type="project" value="TreeGrafter"/>
</dbReference>
<keyword evidence="10" id="KW-0206">Cytoskeleton</keyword>
<dbReference type="InterPro" id="IPR027417">
    <property type="entry name" value="P-loop_NTPase"/>
</dbReference>
<dbReference type="InterPro" id="IPR047241">
    <property type="entry name" value="KIF11-like_kin_motor_dom"/>
</dbReference>
<dbReference type="EMBL" id="SGPM01000002">
    <property type="protein sequence ID" value="THH33841.1"/>
    <property type="molecule type" value="Genomic_DNA"/>
</dbReference>
<feature type="region of interest" description="Disordered" evidence="14">
    <location>
        <begin position="1000"/>
        <end position="1030"/>
    </location>
</feature>
<evidence type="ECO:0000256" key="14">
    <source>
        <dbReference type="SAM" id="MobiDB-lite"/>
    </source>
</evidence>
<feature type="compositionally biased region" description="Low complexity" evidence="14">
    <location>
        <begin position="24"/>
        <end position="38"/>
    </location>
</feature>
<keyword evidence="8" id="KW-0175">Coiled coil</keyword>
<dbReference type="GO" id="GO:0008574">
    <property type="term" value="F:plus-end-directed microtubule motor activity"/>
    <property type="evidence" value="ECO:0007669"/>
    <property type="project" value="TreeGrafter"/>
</dbReference>
<dbReference type="SMART" id="SM00129">
    <property type="entry name" value="KISc"/>
    <property type="match status" value="1"/>
</dbReference>
<protein>
    <recommendedName>
        <fullName evidence="15">Kinesin motor domain-containing protein</fullName>
    </recommendedName>
</protein>
<evidence type="ECO:0000256" key="7">
    <source>
        <dbReference type="ARBA" id="ARBA00022840"/>
    </source>
</evidence>
<dbReference type="InterPro" id="IPR001752">
    <property type="entry name" value="Kinesin_motor_dom"/>
</dbReference>
<dbReference type="SUPFAM" id="SSF52540">
    <property type="entry name" value="P-loop containing nucleoside triphosphate hydrolases"/>
    <property type="match status" value="1"/>
</dbReference>
<dbReference type="GO" id="GO:0000073">
    <property type="term" value="P:initial mitotic spindle pole body separation"/>
    <property type="evidence" value="ECO:0007669"/>
    <property type="project" value="UniProtKB-ARBA"/>
</dbReference>
<keyword evidence="5 13" id="KW-0547">Nucleotide-binding</keyword>
<evidence type="ECO:0000256" key="10">
    <source>
        <dbReference type="ARBA" id="ARBA00023212"/>
    </source>
</evidence>
<dbReference type="PANTHER" id="PTHR47970:SF12">
    <property type="entry name" value="KINESIN FAMILY MEMBER 11"/>
    <property type="match status" value="1"/>
</dbReference>
<dbReference type="PANTHER" id="PTHR47970">
    <property type="entry name" value="KINESIN-LIKE PROTEIN KIF11"/>
    <property type="match status" value="1"/>
</dbReference>
<dbReference type="InterPro" id="IPR036961">
    <property type="entry name" value="Kinesin_motor_dom_sf"/>
</dbReference>
<keyword evidence="2" id="KW-0963">Cytoplasm</keyword>
<dbReference type="GO" id="GO:0051301">
    <property type="term" value="P:cell division"/>
    <property type="evidence" value="ECO:0007669"/>
    <property type="project" value="UniProtKB-KW"/>
</dbReference>
<evidence type="ECO:0000256" key="9">
    <source>
        <dbReference type="ARBA" id="ARBA00023175"/>
    </source>
</evidence>
<sequence length="1204" mass="132078">MQPPTSSQPLPRSRSVLARPKESTTAAAAAATRSALTTPVDDNFDPTALAAPQLKHSKTATSQHGAEESEINIQVVLRCRRRSEREMQENSPIIVQTQGARGHDLTIETAIPSSNFGVITLPPTRTYPFDMVFGPEADQALIYHDVVSPMLDEVLQGYNCTLFAYGQTGTGKTYTMQGDLEPTAMGNPSPSAGMIPRVLFRLFHQLETSGADYSVKISFVELYNEELRDLLASDLSAPSGSAQPMGMGGSKDTAGQLKLFDDASKKGVFIQGLEEAPVKDTADALALLTKGSHRRQIAATKFNDHSSRSHSIFSITVHIKETSTMGDDLLKVGKLNLVDLAGSENIGRSGAENKRAREAGMINQSLLTLGRVINALVDRSSHVPYRESKLTRLLQDSLGGRTKTCLIATISPARSNMEETLSTLDYALRAKSIRNKPEVNQRMSRNALLKEYVGEIERLKADVMAAREKNGIFFSEETWNQMTAEQELKDTEMQEAKKQVDMVESQLRNVREEFEQSIALLVKRDGELKETKEKLFEKETALQIKDSQLKVMKVALEEETVIRKAYQENETVLDGVASGLKQVAHQSVQDLGKLFSKLDRRNSVFSANSRAVKGHVQTISAETRTFSSKLEDFVKLSTQHISQLKSESEQYQLKEIEALTGISARISEQLEKVRDGLKVIHAKDEAADAATSDIQTAVEETQEIVRTSFTNWAEQLRTYCETTYKATETTSIATVTTVEKTFKSLGSIAELLLQEAQDYIVAERKALLEAKALADSTSQGEIVRLQQQNALLVRLLESEKVKSERAKDELIRRISGLLGDFTTERDRSLKEAFSEMSDSNAAAEQGMVKLGKQQGQQLESVIANGTQWAGSLEKRRGELKRNRDGGLKHLMTLSTVGLDGMKEIQDTVSTSSATHMTDVSRQMQHLGTSFTQGYDRLSRAKRARVDTTESLVAEAQSGYRYMQRGVASTSRNIESIATRVNSETAGLSNSLEIYRTSASSHVSSLRQSTQSLTDKGAKEDTPTGTTPRKRTWDIADNWNLTKGREVVLKDWRQRGVSVSARDTFLAEHLPLPDGSEDEGGDSDVQSRTGSRVASRAGSEAGSDHESEDEEEFNDGRDDTIKIASPLSVASALTSSTSSSGSLPPNLTSSTSSTASFAAPIIAAAPIMKKSIPTLKSGLPGPTMGTLTDRPTNVAAPRYPRRNRR</sequence>
<feature type="region of interest" description="Disordered" evidence="14">
    <location>
        <begin position="1175"/>
        <end position="1204"/>
    </location>
</feature>
<dbReference type="AlphaFoldDB" id="A0A4S4N7A7"/>
<keyword evidence="7 13" id="KW-0067">ATP-binding</keyword>
<accession>A0A4S4N7A7</accession>
<evidence type="ECO:0000313" key="17">
    <source>
        <dbReference type="Proteomes" id="UP000308730"/>
    </source>
</evidence>
<dbReference type="PROSITE" id="PS50067">
    <property type="entry name" value="KINESIN_MOTOR_2"/>
    <property type="match status" value="1"/>
</dbReference>
<evidence type="ECO:0000256" key="5">
    <source>
        <dbReference type="ARBA" id="ARBA00022741"/>
    </source>
</evidence>
<dbReference type="GO" id="GO:0005876">
    <property type="term" value="C:spindle microtubule"/>
    <property type="evidence" value="ECO:0007669"/>
    <property type="project" value="TreeGrafter"/>
</dbReference>